<dbReference type="EMBL" id="JAUDZG010000004">
    <property type="protein sequence ID" value="KAK3305292.1"/>
    <property type="molecule type" value="Genomic_DNA"/>
</dbReference>
<keyword evidence="2" id="KW-0040">ANK repeat</keyword>
<keyword evidence="5" id="KW-1185">Reference proteome</keyword>
<protein>
    <recommendedName>
        <fullName evidence="3">Nephrocystin 3-like N-terminal domain-containing protein</fullName>
    </recommendedName>
</protein>
<evidence type="ECO:0000259" key="3">
    <source>
        <dbReference type="Pfam" id="PF24883"/>
    </source>
</evidence>
<dbReference type="InterPro" id="IPR036770">
    <property type="entry name" value="Ankyrin_rpt-contain_sf"/>
</dbReference>
<reference evidence="4" key="1">
    <citation type="journal article" date="2023" name="Mol. Phylogenet. Evol.">
        <title>Genome-scale phylogeny and comparative genomics of the fungal order Sordariales.</title>
        <authorList>
            <person name="Hensen N."/>
            <person name="Bonometti L."/>
            <person name="Westerberg I."/>
            <person name="Brannstrom I.O."/>
            <person name="Guillou S."/>
            <person name="Cros-Aarteil S."/>
            <person name="Calhoun S."/>
            <person name="Haridas S."/>
            <person name="Kuo A."/>
            <person name="Mondo S."/>
            <person name="Pangilinan J."/>
            <person name="Riley R."/>
            <person name="LaButti K."/>
            <person name="Andreopoulos B."/>
            <person name="Lipzen A."/>
            <person name="Chen C."/>
            <person name="Yan M."/>
            <person name="Daum C."/>
            <person name="Ng V."/>
            <person name="Clum A."/>
            <person name="Steindorff A."/>
            <person name="Ohm R.A."/>
            <person name="Martin F."/>
            <person name="Silar P."/>
            <person name="Natvig D.O."/>
            <person name="Lalanne C."/>
            <person name="Gautier V."/>
            <person name="Ament-Velasquez S.L."/>
            <person name="Kruys A."/>
            <person name="Hutchinson M.I."/>
            <person name="Powell A.J."/>
            <person name="Barry K."/>
            <person name="Miller A.N."/>
            <person name="Grigoriev I.V."/>
            <person name="Debuchy R."/>
            <person name="Gladieux P."/>
            <person name="Hiltunen Thoren M."/>
            <person name="Johannesson H."/>
        </authorList>
    </citation>
    <scope>NUCLEOTIDE SEQUENCE</scope>
    <source>
        <strain evidence="4">CBS 333.67</strain>
    </source>
</reference>
<dbReference type="Pfam" id="PF24883">
    <property type="entry name" value="NPHP3_N"/>
    <property type="match status" value="1"/>
</dbReference>
<evidence type="ECO:0000313" key="5">
    <source>
        <dbReference type="Proteomes" id="UP001273166"/>
    </source>
</evidence>
<dbReference type="InterPro" id="IPR002110">
    <property type="entry name" value="Ankyrin_rpt"/>
</dbReference>
<organism evidence="4 5">
    <name type="scientific">Chaetomium strumarium</name>
    <dbReference type="NCBI Taxonomy" id="1170767"/>
    <lineage>
        <taxon>Eukaryota</taxon>
        <taxon>Fungi</taxon>
        <taxon>Dikarya</taxon>
        <taxon>Ascomycota</taxon>
        <taxon>Pezizomycotina</taxon>
        <taxon>Sordariomycetes</taxon>
        <taxon>Sordariomycetidae</taxon>
        <taxon>Sordariales</taxon>
        <taxon>Chaetomiaceae</taxon>
        <taxon>Chaetomium</taxon>
    </lineage>
</organism>
<gene>
    <name evidence="4" type="ORF">B0T15DRAFT_484939</name>
</gene>
<dbReference type="InterPro" id="IPR027417">
    <property type="entry name" value="P-loop_NTPase"/>
</dbReference>
<dbReference type="SMART" id="SM00248">
    <property type="entry name" value="ANK"/>
    <property type="match status" value="2"/>
</dbReference>
<sequence>MIQELLKTPKPPTAPEPSARDCLKSLAFHEMDSRFHEIGAAAPDTCKWLPLHRLLWIKGKPGSGKSTLLRFALNNTMAASNIPTNDAIVLSFFFHGRGVELQRALLGLFRSLLYQLLSKLPDKLSDLHTAFTKHKDSVKPGEEWHWPLDELQSLFGLSLKEALKEQPVWLFVDALDESGRASAIKLVDQLNSIRQTLPTTGSPFRICFTCRHYPVLDWHVGQDRVFKICPEDNNGADISSYVQARLSTFRDLVEARIPTSITERARGVFMWARLVVDTVLECKSRGEGLAKIQKEISSIHQDLDQLYHKLIQDMDEKAASLKLMQWICFATRPLTLDELRWALVIDADCSFERFQDAKLDVTDADMMETRLKALSRGLAEAVPSYNVPDADMMERTREALSHDLEEAEPPSNTKVVQFIHQSVKDFFVDKGLSALDMNAKSDFAVGTAHYRLSRACIRYLSMEEIRRSTARDRDKLKSEFPLLHYATTSWVAHVRRSQEKEISQDDLLNSFEWPSEARLEVWEVWVQIYSILDRYSGHCPREGTSIVHVASRYQLMGPLRAILRRTGQTIAAVDAKDEDGRTPLSWAAENGHEAVAVIRLLLDRGAAVDAKDRYGQTPLSWAAENGHEAVVSLL</sequence>
<dbReference type="InterPro" id="IPR056884">
    <property type="entry name" value="NPHP3-like_N"/>
</dbReference>
<evidence type="ECO:0000256" key="1">
    <source>
        <dbReference type="ARBA" id="ARBA00022737"/>
    </source>
</evidence>
<evidence type="ECO:0000256" key="2">
    <source>
        <dbReference type="PROSITE-ProRule" id="PRU00023"/>
    </source>
</evidence>
<feature type="repeat" description="ANK" evidence="2">
    <location>
        <begin position="614"/>
        <end position="634"/>
    </location>
</feature>
<feature type="repeat" description="ANK" evidence="2">
    <location>
        <begin position="579"/>
        <end position="613"/>
    </location>
</feature>
<dbReference type="Gene3D" id="1.25.40.20">
    <property type="entry name" value="Ankyrin repeat-containing domain"/>
    <property type="match status" value="1"/>
</dbReference>
<dbReference type="Pfam" id="PF12796">
    <property type="entry name" value="Ank_2"/>
    <property type="match status" value="1"/>
</dbReference>
<name>A0AAJ0GSG9_9PEZI</name>
<dbReference type="SUPFAM" id="SSF52540">
    <property type="entry name" value="P-loop containing nucleoside triphosphate hydrolases"/>
    <property type="match status" value="1"/>
</dbReference>
<comment type="caution">
    <text evidence="4">The sequence shown here is derived from an EMBL/GenBank/DDBJ whole genome shotgun (WGS) entry which is preliminary data.</text>
</comment>
<proteinExistence type="predicted"/>
<dbReference type="RefSeq" id="XP_062721072.1">
    <property type="nucleotide sequence ID" value="XM_062866258.1"/>
</dbReference>
<feature type="domain" description="Nephrocystin 3-like N-terminal" evidence="3">
    <location>
        <begin position="46"/>
        <end position="211"/>
    </location>
</feature>
<dbReference type="PRINTS" id="PR01415">
    <property type="entry name" value="ANKYRIN"/>
</dbReference>
<dbReference type="PANTHER" id="PTHR10039:SF5">
    <property type="entry name" value="NACHT DOMAIN-CONTAINING PROTEIN"/>
    <property type="match status" value="1"/>
</dbReference>
<dbReference type="PANTHER" id="PTHR10039">
    <property type="entry name" value="AMELOGENIN"/>
    <property type="match status" value="1"/>
</dbReference>
<dbReference type="PROSITE" id="PS50088">
    <property type="entry name" value="ANK_REPEAT"/>
    <property type="match status" value="2"/>
</dbReference>
<evidence type="ECO:0000313" key="4">
    <source>
        <dbReference type="EMBL" id="KAK3305292.1"/>
    </source>
</evidence>
<dbReference type="GeneID" id="87885087"/>
<reference evidence="4" key="2">
    <citation type="submission" date="2023-06" db="EMBL/GenBank/DDBJ databases">
        <authorList>
            <consortium name="Lawrence Berkeley National Laboratory"/>
            <person name="Mondo S.J."/>
            <person name="Hensen N."/>
            <person name="Bonometti L."/>
            <person name="Westerberg I."/>
            <person name="Brannstrom I.O."/>
            <person name="Guillou S."/>
            <person name="Cros-Aarteil S."/>
            <person name="Calhoun S."/>
            <person name="Haridas S."/>
            <person name="Kuo A."/>
            <person name="Pangilinan J."/>
            <person name="Riley R."/>
            <person name="Labutti K."/>
            <person name="Andreopoulos B."/>
            <person name="Lipzen A."/>
            <person name="Chen C."/>
            <person name="Yanf M."/>
            <person name="Daum C."/>
            <person name="Ng V."/>
            <person name="Clum A."/>
            <person name="Steindorff A."/>
            <person name="Ohm R."/>
            <person name="Martin F."/>
            <person name="Silar P."/>
            <person name="Natvig D."/>
            <person name="Lalanne C."/>
            <person name="Gautier V."/>
            <person name="Ament-Velasquez S.L."/>
            <person name="Kruys A."/>
            <person name="Hutchinson M.I."/>
            <person name="Powell A.J."/>
            <person name="Barry K."/>
            <person name="Miller A.N."/>
            <person name="Grigoriev I.V."/>
            <person name="Debuchy R."/>
            <person name="Gladieux P."/>
            <person name="Thoren M.H."/>
            <person name="Johannesson H."/>
        </authorList>
    </citation>
    <scope>NUCLEOTIDE SEQUENCE</scope>
    <source>
        <strain evidence="4">CBS 333.67</strain>
    </source>
</reference>
<dbReference type="PROSITE" id="PS50297">
    <property type="entry name" value="ANK_REP_REGION"/>
    <property type="match status" value="2"/>
</dbReference>
<dbReference type="AlphaFoldDB" id="A0AAJ0GSG9"/>
<dbReference type="Gene3D" id="3.40.50.300">
    <property type="entry name" value="P-loop containing nucleotide triphosphate hydrolases"/>
    <property type="match status" value="1"/>
</dbReference>
<dbReference type="SUPFAM" id="SSF48403">
    <property type="entry name" value="Ankyrin repeat"/>
    <property type="match status" value="1"/>
</dbReference>
<dbReference type="Proteomes" id="UP001273166">
    <property type="component" value="Unassembled WGS sequence"/>
</dbReference>
<accession>A0AAJ0GSG9</accession>
<keyword evidence="1" id="KW-0677">Repeat</keyword>